<name>A0A225D097_9BACT</name>
<gene>
    <name evidence="2" type="ORF">FRUB_09774</name>
</gene>
<evidence type="ECO:0000313" key="3">
    <source>
        <dbReference type="Proteomes" id="UP000214646"/>
    </source>
</evidence>
<accession>A0A225D097</accession>
<dbReference type="InterPro" id="IPR009061">
    <property type="entry name" value="DNA-bd_dom_put_sf"/>
</dbReference>
<dbReference type="AlphaFoldDB" id="A0A225D097"/>
<evidence type="ECO:0000259" key="1">
    <source>
        <dbReference type="Pfam" id="PF12728"/>
    </source>
</evidence>
<protein>
    <recommendedName>
        <fullName evidence="1">Helix-turn-helix domain-containing protein</fullName>
    </recommendedName>
</protein>
<reference evidence="3" key="1">
    <citation type="submission" date="2017-06" db="EMBL/GenBank/DDBJ databases">
        <title>Genome analysis of Fimbriiglobus ruber SP5, the first member of the order Planctomycetales with confirmed chitinolytic capability.</title>
        <authorList>
            <person name="Ravin N.V."/>
            <person name="Rakitin A.L."/>
            <person name="Ivanova A.A."/>
            <person name="Beletsky A.V."/>
            <person name="Kulichevskaya I.S."/>
            <person name="Mardanov A.V."/>
            <person name="Dedysh S.N."/>
        </authorList>
    </citation>
    <scope>NUCLEOTIDE SEQUENCE [LARGE SCALE GENOMIC DNA]</scope>
    <source>
        <strain evidence="3">SP5</strain>
    </source>
</reference>
<proteinExistence type="predicted"/>
<dbReference type="RefSeq" id="WP_088260151.1">
    <property type="nucleotide sequence ID" value="NZ_NIDE01000019.1"/>
</dbReference>
<feature type="domain" description="Helix-turn-helix" evidence="1">
    <location>
        <begin position="4"/>
        <end position="56"/>
    </location>
</feature>
<dbReference type="OrthoDB" id="9182156at2"/>
<keyword evidence="3" id="KW-1185">Reference proteome</keyword>
<dbReference type="Pfam" id="PF12728">
    <property type="entry name" value="HTH_17"/>
    <property type="match status" value="1"/>
</dbReference>
<sequence length="62" mass="7362">MSALMTKAEVANFLRCSPRTLDRWRSIWKAKKVDIGEVKLGRKAKFKRDRIEKLVETPKMWL</sequence>
<comment type="caution">
    <text evidence="2">The sequence shown here is derived from an EMBL/GenBank/DDBJ whole genome shotgun (WGS) entry which is preliminary data.</text>
</comment>
<dbReference type="InterPro" id="IPR041657">
    <property type="entry name" value="HTH_17"/>
</dbReference>
<dbReference type="SUPFAM" id="SSF46955">
    <property type="entry name" value="Putative DNA-binding domain"/>
    <property type="match status" value="1"/>
</dbReference>
<dbReference type="Proteomes" id="UP000214646">
    <property type="component" value="Unassembled WGS sequence"/>
</dbReference>
<evidence type="ECO:0000313" key="2">
    <source>
        <dbReference type="EMBL" id="OWK34932.1"/>
    </source>
</evidence>
<organism evidence="2 3">
    <name type="scientific">Fimbriiglobus ruber</name>
    <dbReference type="NCBI Taxonomy" id="1908690"/>
    <lineage>
        <taxon>Bacteria</taxon>
        <taxon>Pseudomonadati</taxon>
        <taxon>Planctomycetota</taxon>
        <taxon>Planctomycetia</taxon>
        <taxon>Gemmatales</taxon>
        <taxon>Gemmataceae</taxon>
        <taxon>Fimbriiglobus</taxon>
    </lineage>
</organism>
<dbReference type="EMBL" id="NIDE01000019">
    <property type="protein sequence ID" value="OWK34932.1"/>
    <property type="molecule type" value="Genomic_DNA"/>
</dbReference>